<keyword evidence="6 8" id="KW-1133">Transmembrane helix</keyword>
<feature type="transmembrane region" description="Helical" evidence="8">
    <location>
        <begin position="262"/>
        <end position="284"/>
    </location>
</feature>
<dbReference type="EMBL" id="BSXU01000096">
    <property type="protein sequence ID" value="GMG19283.1"/>
    <property type="molecule type" value="Genomic_DNA"/>
</dbReference>
<comment type="similarity">
    <text evidence="2">Belongs to the amino acid-polyamine-organocation (APC) superfamily. YAT (TC 2.A.3.10) family.</text>
</comment>
<dbReference type="GO" id="GO:0015171">
    <property type="term" value="F:amino acid transmembrane transporter activity"/>
    <property type="evidence" value="ECO:0007669"/>
    <property type="project" value="TreeGrafter"/>
</dbReference>
<comment type="subcellular location">
    <subcellularLocation>
        <location evidence="1">Membrane</location>
        <topology evidence="1">Multi-pass membrane protein</topology>
    </subcellularLocation>
</comment>
<feature type="transmembrane region" description="Helical" evidence="8">
    <location>
        <begin position="86"/>
        <end position="106"/>
    </location>
</feature>
<dbReference type="PIRSF" id="PIRSF006060">
    <property type="entry name" value="AA_transporter"/>
    <property type="match status" value="1"/>
</dbReference>
<feature type="transmembrane region" description="Helical" evidence="8">
    <location>
        <begin position="312"/>
        <end position="333"/>
    </location>
</feature>
<evidence type="ECO:0000256" key="6">
    <source>
        <dbReference type="ARBA" id="ARBA00022989"/>
    </source>
</evidence>
<evidence type="ECO:0000313" key="10">
    <source>
        <dbReference type="EMBL" id="GMG19283.1"/>
    </source>
</evidence>
<accession>A0A9W6YPP7</accession>
<dbReference type="InterPro" id="IPR004841">
    <property type="entry name" value="AA-permease/SLC12A_dom"/>
</dbReference>
<dbReference type="PANTHER" id="PTHR43341">
    <property type="entry name" value="AMINO ACID PERMEASE"/>
    <property type="match status" value="1"/>
</dbReference>
<dbReference type="Proteomes" id="UP001165063">
    <property type="component" value="Unassembled WGS sequence"/>
</dbReference>
<evidence type="ECO:0000256" key="3">
    <source>
        <dbReference type="ARBA" id="ARBA00022448"/>
    </source>
</evidence>
<dbReference type="PANTHER" id="PTHR43341:SF15">
    <property type="entry name" value="GENERAL AMINO ACID PERMEASE AGP2"/>
    <property type="match status" value="1"/>
</dbReference>
<feature type="transmembrane region" description="Helical" evidence="8">
    <location>
        <begin position="440"/>
        <end position="466"/>
    </location>
</feature>
<reference evidence="10" key="1">
    <citation type="submission" date="2023-04" db="EMBL/GenBank/DDBJ databases">
        <title>Ambrosiozyma monospora NBRC 1965.</title>
        <authorList>
            <person name="Ichikawa N."/>
            <person name="Sato H."/>
            <person name="Tonouchi N."/>
        </authorList>
    </citation>
    <scope>NUCLEOTIDE SEQUENCE</scope>
    <source>
        <strain evidence="10">NBRC 1965</strain>
    </source>
</reference>
<feature type="transmembrane region" description="Helical" evidence="8">
    <location>
        <begin position="112"/>
        <end position="140"/>
    </location>
</feature>
<evidence type="ECO:0000256" key="5">
    <source>
        <dbReference type="ARBA" id="ARBA00022970"/>
    </source>
</evidence>
<evidence type="ECO:0000256" key="8">
    <source>
        <dbReference type="SAM" id="Phobius"/>
    </source>
</evidence>
<evidence type="ECO:0000313" key="11">
    <source>
        <dbReference type="Proteomes" id="UP001165063"/>
    </source>
</evidence>
<feature type="transmembrane region" description="Helical" evidence="8">
    <location>
        <begin position="520"/>
        <end position="540"/>
    </location>
</feature>
<keyword evidence="4 8" id="KW-0812">Transmembrane</keyword>
<keyword evidence="11" id="KW-1185">Reference proteome</keyword>
<feature type="transmembrane region" description="Helical" evidence="8">
    <location>
        <begin position="193"/>
        <end position="214"/>
    </location>
</feature>
<dbReference type="OrthoDB" id="10062876at2759"/>
<keyword evidence="5" id="KW-0029">Amino-acid transport</keyword>
<gene>
    <name evidence="10" type="ORF">Amon01_000034400</name>
</gene>
<comment type="caution">
    <text evidence="10">The sequence shown here is derived from an EMBL/GenBank/DDBJ whole genome shotgun (WGS) entry which is preliminary data.</text>
</comment>
<organism evidence="10 11">
    <name type="scientific">Ambrosiozyma monospora</name>
    <name type="common">Yeast</name>
    <name type="synonym">Endomycopsis monosporus</name>
    <dbReference type="NCBI Taxonomy" id="43982"/>
    <lineage>
        <taxon>Eukaryota</taxon>
        <taxon>Fungi</taxon>
        <taxon>Dikarya</taxon>
        <taxon>Ascomycota</taxon>
        <taxon>Saccharomycotina</taxon>
        <taxon>Pichiomycetes</taxon>
        <taxon>Pichiales</taxon>
        <taxon>Pichiaceae</taxon>
        <taxon>Ambrosiozyma</taxon>
    </lineage>
</organism>
<dbReference type="Gene3D" id="1.20.1740.10">
    <property type="entry name" value="Amino acid/polyamine transporter I"/>
    <property type="match status" value="1"/>
</dbReference>
<feature type="transmembrane region" description="Helical" evidence="8">
    <location>
        <begin position="220"/>
        <end position="241"/>
    </location>
</feature>
<dbReference type="GO" id="GO:0016020">
    <property type="term" value="C:membrane"/>
    <property type="evidence" value="ECO:0007669"/>
    <property type="project" value="UniProtKB-SubCell"/>
</dbReference>
<dbReference type="InterPro" id="IPR050524">
    <property type="entry name" value="APC_YAT"/>
</dbReference>
<feature type="transmembrane region" description="Helical" evidence="8">
    <location>
        <begin position="487"/>
        <end position="508"/>
    </location>
</feature>
<name>A0A9W6YPP7_AMBMO</name>
<protein>
    <submittedName>
        <fullName evidence="10">Unnamed protein product</fullName>
    </submittedName>
</protein>
<evidence type="ECO:0000256" key="2">
    <source>
        <dbReference type="ARBA" id="ARBA00006983"/>
    </source>
</evidence>
<evidence type="ECO:0000259" key="9">
    <source>
        <dbReference type="Pfam" id="PF00324"/>
    </source>
</evidence>
<dbReference type="FunFam" id="1.20.1740.10:FF:000006">
    <property type="entry name" value="General amino acid permease"/>
    <property type="match status" value="1"/>
</dbReference>
<evidence type="ECO:0000256" key="4">
    <source>
        <dbReference type="ARBA" id="ARBA00022692"/>
    </source>
</evidence>
<feature type="transmembrane region" description="Helical" evidence="8">
    <location>
        <begin position="414"/>
        <end position="434"/>
    </location>
</feature>
<keyword evidence="3" id="KW-0813">Transport</keyword>
<dbReference type="Pfam" id="PF00324">
    <property type="entry name" value="AA_permease"/>
    <property type="match status" value="1"/>
</dbReference>
<feature type="domain" description="Amino acid permease/ SLC12A" evidence="9">
    <location>
        <begin position="83"/>
        <end position="544"/>
    </location>
</feature>
<dbReference type="AlphaFoldDB" id="A0A9W6YPP7"/>
<keyword evidence="7 8" id="KW-0472">Membrane</keyword>
<sequence>MVKITPKKIGRTLYDVFIPVAPVDDPHRKAEIEYVQSESSTKNQEKKSGIAIEATHQSIVDELGQEYENMAKGYVHRNLTSRHLQLIAIGGTIGVALFVNVSSTLAKCGPLSLVLSCVIWCTPIFAVTVSCAEMVCYLPIPSPFVRLAERCVDDAFSFMTGWNFWVLESTLIPWEISLFDALIHYWRNDYSAAIVYACLMTGFFLINVATVRYYGEVEFYLGMGKIFLAIGLMVFVFITMVGGNPQHDVYGFRYWKTPMGEYIHTGALGRFQGFLAGCISYSFLVAGPEYVSMAAGEVRNPRKVLPSAYKSVFYRLTIFFIGGALAMGTCCSYKDPLLAHALGTGAPGAGSSAYTIAMGNMGIKVLPHIVNVMLLTSSFSAGNSSTYCSSRTLYGLALEGKAPKIFRYCNKDGVPIYAVLLTLCWGFIAFLNLSNSSDVVFTWIVNLVTASQMINFCSILITYLHFRQAVIAQGVDRDSFVFKGYCQPYFAIYGLVVIICMIGVQGYTVFLPGKWSVTNFLFAYLMIFIDFGLFIFWKVIKKTKYKGKFDRDITSGLDEVDIHEKYLAQLESINGPKEIGTVLRWLSWLVPTA</sequence>
<evidence type="ECO:0000256" key="7">
    <source>
        <dbReference type="ARBA" id="ARBA00023136"/>
    </source>
</evidence>
<proteinExistence type="inferred from homology"/>
<evidence type="ECO:0000256" key="1">
    <source>
        <dbReference type="ARBA" id="ARBA00004141"/>
    </source>
</evidence>